<protein>
    <submittedName>
        <fullName evidence="2">Quinol monooxygenase YgiN</fullName>
    </submittedName>
</protein>
<dbReference type="Gene3D" id="3.30.70.100">
    <property type="match status" value="1"/>
</dbReference>
<keyword evidence="3" id="KW-1185">Reference proteome</keyword>
<accession>A0A1I1MJQ8</accession>
<dbReference type="OrthoDB" id="1120859at2"/>
<reference evidence="2 3" key="1">
    <citation type="submission" date="2016-10" db="EMBL/GenBank/DDBJ databases">
        <authorList>
            <person name="de Groot N.N."/>
        </authorList>
    </citation>
    <scope>NUCLEOTIDE SEQUENCE [LARGE SCALE GENOMIC DNA]</scope>
    <source>
        <strain evidence="2 3">DSM 6793</strain>
    </source>
</reference>
<organism evidence="2 3">
    <name type="scientific">Flexibacter flexilis DSM 6793</name>
    <dbReference type="NCBI Taxonomy" id="927664"/>
    <lineage>
        <taxon>Bacteria</taxon>
        <taxon>Pseudomonadati</taxon>
        <taxon>Bacteroidota</taxon>
        <taxon>Cytophagia</taxon>
        <taxon>Cytophagales</taxon>
        <taxon>Flexibacteraceae</taxon>
        <taxon>Flexibacter</taxon>
    </lineage>
</organism>
<dbReference type="EMBL" id="FOLE01000010">
    <property type="protein sequence ID" value="SFC81780.1"/>
    <property type="molecule type" value="Genomic_DNA"/>
</dbReference>
<dbReference type="SUPFAM" id="SSF54909">
    <property type="entry name" value="Dimeric alpha+beta barrel"/>
    <property type="match status" value="1"/>
</dbReference>
<evidence type="ECO:0000313" key="3">
    <source>
        <dbReference type="Proteomes" id="UP000199514"/>
    </source>
</evidence>
<dbReference type="STRING" id="927664.SAMN05421780_11081"/>
<dbReference type="Proteomes" id="UP000199514">
    <property type="component" value="Unassembled WGS sequence"/>
</dbReference>
<name>A0A1I1MJQ8_9BACT</name>
<sequence>MIVRIVRMTFRPEEVASFLNIFEESKRYIRSFEGCRHLELHRDPQNDAVFYTYSHWDSENDLNTYRDSELFGRTWKATKVLFADKPMAFSLSHQQTVEPLS</sequence>
<evidence type="ECO:0000313" key="2">
    <source>
        <dbReference type="EMBL" id="SFC81780.1"/>
    </source>
</evidence>
<gene>
    <name evidence="2" type="ORF">SAMN05421780_11081</name>
</gene>
<evidence type="ECO:0000259" key="1">
    <source>
        <dbReference type="PROSITE" id="PS51725"/>
    </source>
</evidence>
<dbReference type="AlphaFoldDB" id="A0A1I1MJQ8"/>
<keyword evidence="2" id="KW-0503">Monooxygenase</keyword>
<dbReference type="InterPro" id="IPR007138">
    <property type="entry name" value="ABM_dom"/>
</dbReference>
<dbReference type="PROSITE" id="PS51725">
    <property type="entry name" value="ABM"/>
    <property type="match status" value="1"/>
</dbReference>
<feature type="domain" description="ABM" evidence="1">
    <location>
        <begin position="2"/>
        <end position="91"/>
    </location>
</feature>
<keyword evidence="2" id="KW-0560">Oxidoreductase</keyword>
<dbReference type="Pfam" id="PF03992">
    <property type="entry name" value="ABM"/>
    <property type="match status" value="1"/>
</dbReference>
<dbReference type="InterPro" id="IPR011008">
    <property type="entry name" value="Dimeric_a/b-barrel"/>
</dbReference>
<dbReference type="GO" id="GO:0004497">
    <property type="term" value="F:monooxygenase activity"/>
    <property type="evidence" value="ECO:0007669"/>
    <property type="project" value="UniProtKB-KW"/>
</dbReference>
<proteinExistence type="predicted"/>
<dbReference type="RefSeq" id="WP_091515100.1">
    <property type="nucleotide sequence ID" value="NZ_FOLE01000010.1"/>
</dbReference>